<dbReference type="PANTHER" id="PTHR45814">
    <property type="entry name" value="HISTONE-LYSINE N-METHYLTRANSFERASE SETD1"/>
    <property type="match status" value="1"/>
</dbReference>
<keyword evidence="11" id="KW-0804">Transcription</keyword>
<feature type="region of interest" description="Disordered" evidence="14">
    <location>
        <begin position="44"/>
        <end position="100"/>
    </location>
</feature>
<keyword evidence="5" id="KW-0808">Transferase</keyword>
<dbReference type="GO" id="GO:0005783">
    <property type="term" value="C:endoplasmic reticulum"/>
    <property type="evidence" value="ECO:0007669"/>
    <property type="project" value="InterPro"/>
</dbReference>
<sequence>MRSAYLLLVPTLLLLLALPASRGRYNDDFDDGEDLADFDDNDFAEFEDMNDDLTAETETAPPPRVSSPSSQPEEDEDEATVELEDGQDGFEDSETQDQDMYSKYDQEEFEGIGDMEKTSHSMKDPLIIHTVPAHLQNSWESYYMEILMVTGLLSYIMNYIIGKNKNSRLAQAWFNSHRELLESNFALVGDDGTSKEPVSTGKLNQENEHIYNLWCSGRVCCEGMLIQLKFLKRQDLLNTVTRMMRPACDQVQIKVTLNDEDMDTFVFAVGSKKAMARLQKEMQDLSEFCNDKPKSGAKYGLPDSIAILSEMGEVTDGVMDNKMVHYITNHADKIESIHFSDQFSGPKIMQEEGQPLKLPETKKTLLFTFNVPGYGNTSPKDMDSLLPLTNMVIYSIDKVKKLRLNREGKQKADRNRARVEENFLKQTHAQRQEAAQTRREEKKRAEKERIMNEEDPERQRRLEEAAQRREQKKIEKKQMKMKQIKVKAICLHCSGGGLLLSNERVSKSYRMDPDSGTETQKAVSLQWKSYKLVQDPAIRRVTQKVYRYDGVHFSVPDSGFPPVGELWDPRPRRLWSRYTELSLPVPKFKLDEFYVGPIPLKEVSFARLNDNIKEPFLAEMCSKFGEVEEMEILFHPKTRKHLGLARVLFTSTRGAKDTVKHLHNTSVMGNIIHAQLDIKGQQRQKYYDLIVNGSYTPQTVPLGGKALTDSVQSQNPAQPQPDTSEIRRRFSNELAVLAAGVQALTSGSGTPCSVDTGFGDQRIDTPPSSLPGPYTPGSSASSQGGGGTPYSSRSGTPFSQDSGYSSSRHPNYNTGSLSSGYPPQDMLPSSSSSSAVSSSVGGYKVSRYPDEQDPSLYHRGRPSYPPTTSYRPSDPPGYPPYPSLGGPGSHMAHHSSMPPPPICNQYDQPPPSDRERDRERESGGRYGAGGVGSRRSSYHHQQDSNSSSKYHSHHSHHHSDRRDDRGYRRDSLGSRSGDHSHQRHRNHHHSHNHHGSRRRSSHDRDRDRDRDSDYSNSSDPRYNSNSYRSSSNSMSPPPSSYSAYSSSKEPAPTPPQGLDASSRSAAPSLAERGSLPSAGADKDYHADHLSALPPPPPPPPPLPPASVIAAAVAETLGTLDFNQDSPAREDQWTKPKRRPTTPPAPPKTPPPSSPSQPTIASSSNSPSSASLPHHLSSSSSSPPPPHRDSSPEPDSTNESVPFVYHSSSLDSRIEMLLKEQKAKFSFLASDEEDEEDRKEEKHRGRGRERVERGSQASRDQEHLGDNGEKDHRKKGERDRDGHRGRKRGKGGEGRKSPTVLTTGTQPSSTYSPHILPPEEPPSQVNITGTEALQQDSSQAASADAGIRTGAHTPPFNGQSQASPHSSGEDMEISDDDEEATTITTVTTHQPPVSSGSTPSSSQAGLSQTADPSSSPPPISDSSQHFGTSMHPQIPSYPPHLPPPPPPGYSLQPPPPPGIPPLPHMELHPEYPPPMAHHMYDYATSMELMNQYSGGTPMSFQMQTHMLSRLHQMRITSSNGTPGPDEAATGDYASYHLHSMAPPHSHHPYMDQEGSGAGGHYDQDHRYLPPHMSYSYHEPHSTQIPPPPHHNIPPPHTGWPPHVLPPHYPSYMPPPGYGNMLTGEGDEYSASGEGLPMLAENPNEATVQMVLASLIQEMKNIVQRDLNRKMVENVAFATFDEWWDRKETKAKPFQTMVRGVTALRDEEKKEEKVNRPREPLMSLVDWAKSGGLEGFSLRGALRLPSFKVKRKEPQEFKEGDLKRPRPSTPPDEDDEAADGRMPEADRHAADRDNKRRKKKQRSRKPWELDSEGEETSDGSSSEKEDEEVESEKESDDDGLSSDSDDESLSSSSEGSSSSASSSSSSSEDDDIEEGELAESAGTDSMDESTMDSTTEKEDGRENIAAAVPKLDIKKGVTKESKADIPAAPSSPPRPSSPDAFVPPLKKRRKTVSFSTDENDGKTQLPTALPSPSSTQAVNEALLTPDRATDSPVTLTTPPSSRPSHGIQLLPFASKPGEGNALIVPPPSRTQDSEESRKAPLVSSQTTPVKSPGKRVAGKDSPKSPAPPVMVCRTVQNLPLDHASMCRIAFEEAPPPPSVNKRSRARTRTPSISASSCHSVREDDEDEEEHEQRLRIREQVGASSLLQLASASTTDLSVLADIALKMDPEAGDSEETETSDEAEEQKMEGDLYTPEPLALVMSPGGVIVLLEHNYCKPPVLTIPSSTKKTASRQDSSVLVSADLNSISGVLEAPEEVIGEAVPSRADKVEYLSSVGDLGDSDDNRQVAAVSPSPKRKSYFSKGLELEQEKRKRKDKENLEPHRTKNQKEQLGKKQRKRKLEESDFEEDVDVEELESGELSSSDTENEVVEEVRKSERLFLQEAGVTSSQHWPKPKPAPEPLPIKFENRSKFEQMTILYDIWNSGLDGEDLSYLKKTYEKLLQDDHSSDWLNDTHWKTADSQLREHVTGCARSEGYYAISRKEKDVYLDLDLPEQVIREVENVDSSGANRVLSERRSEQRRLLTVIGTTAVMDSDLLKLNQLKFRKKRLRFGRSRIHEWGLFAMEPIAADEMVIEYVGQNIRQMVADNREKRYAQQGIGSSYLFRVDHDTIIDATKCGNLARFINHCCTPNCYAKVITIESQKKIVIYSKQPIAVNEEITYDYKFPLEENKIPCLCGTENCRGTLN</sequence>
<dbReference type="CDD" id="cd19169">
    <property type="entry name" value="SET_SETD1"/>
    <property type="match status" value="1"/>
</dbReference>
<evidence type="ECO:0000256" key="14">
    <source>
        <dbReference type="SAM" id="MobiDB-lite"/>
    </source>
</evidence>
<feature type="compositionally biased region" description="Acidic residues" evidence="14">
    <location>
        <begin position="2167"/>
        <end position="2181"/>
    </location>
</feature>
<feature type="compositionally biased region" description="Pro residues" evidence="14">
    <location>
        <begin position="1434"/>
        <end position="1462"/>
    </location>
</feature>
<dbReference type="GO" id="GO:0003723">
    <property type="term" value="F:RNA binding"/>
    <property type="evidence" value="ECO:0007669"/>
    <property type="project" value="UniProtKB-UniRule"/>
</dbReference>
<dbReference type="PANTHER" id="PTHR45814:SF3">
    <property type="entry name" value="HISTONE-LYSINE N-METHYLTRANSFERASE SETD1A"/>
    <property type="match status" value="1"/>
</dbReference>
<feature type="region of interest" description="Disordered" evidence="14">
    <location>
        <begin position="407"/>
        <end position="478"/>
    </location>
</feature>
<feature type="compositionally biased region" description="Acidic residues" evidence="14">
    <location>
        <begin position="1368"/>
        <end position="1379"/>
    </location>
</feature>
<feature type="compositionally biased region" description="Low complexity" evidence="14">
    <location>
        <begin position="829"/>
        <end position="840"/>
    </location>
</feature>
<evidence type="ECO:0008006" key="21">
    <source>
        <dbReference type="Google" id="ProtNLM"/>
    </source>
</evidence>
<evidence type="ECO:0000256" key="11">
    <source>
        <dbReference type="ARBA" id="ARBA00023163"/>
    </source>
</evidence>
<keyword evidence="6" id="KW-0949">S-adenosyl-L-methionine</keyword>
<dbReference type="Proteomes" id="UP001311232">
    <property type="component" value="Unassembled WGS sequence"/>
</dbReference>
<dbReference type="InterPro" id="IPR012879">
    <property type="entry name" value="CCDC47"/>
</dbReference>
<feature type="region of interest" description="Disordered" evidence="14">
    <location>
        <begin position="2164"/>
        <end position="2186"/>
    </location>
</feature>
<keyword evidence="20" id="KW-1185">Reference proteome</keyword>
<keyword evidence="8 13" id="KW-0694">RNA-binding</keyword>
<proteinExistence type="predicted"/>
<feature type="region of interest" description="Disordered" evidence="14">
    <location>
        <begin position="746"/>
        <end position="1203"/>
    </location>
</feature>
<dbReference type="SMART" id="SM00508">
    <property type="entry name" value="PostSET"/>
    <property type="match status" value="1"/>
</dbReference>
<feature type="compositionally biased region" description="Acidic residues" evidence="14">
    <location>
        <begin position="1822"/>
        <end position="1846"/>
    </location>
</feature>
<keyword evidence="9" id="KW-0805">Transcription regulation</keyword>
<feature type="domain" description="RRM" evidence="16">
    <location>
        <begin position="591"/>
        <end position="679"/>
    </location>
</feature>
<feature type="compositionally biased region" description="Basic and acidic residues" evidence="14">
    <location>
        <begin position="1776"/>
        <end position="1792"/>
    </location>
</feature>
<feature type="compositionally biased region" description="Pro residues" evidence="14">
    <location>
        <begin position="873"/>
        <end position="882"/>
    </location>
</feature>
<keyword evidence="7" id="KW-0156">Chromatin regulator</keyword>
<feature type="compositionally biased region" description="Basic and acidic residues" evidence="14">
    <location>
        <begin position="407"/>
        <end position="423"/>
    </location>
</feature>
<evidence type="ECO:0000256" key="1">
    <source>
        <dbReference type="ARBA" id="ARBA00004123"/>
    </source>
</evidence>
<dbReference type="PROSITE" id="PS50102">
    <property type="entry name" value="RRM"/>
    <property type="match status" value="1"/>
</dbReference>
<feature type="region of interest" description="Disordered" evidence="14">
    <location>
        <begin position="1750"/>
        <end position="2067"/>
    </location>
</feature>
<feature type="compositionally biased region" description="Basic and acidic residues" evidence="14">
    <location>
        <begin position="436"/>
        <end position="478"/>
    </location>
</feature>
<comment type="caution">
    <text evidence="19">The sequence shown here is derived from an EMBL/GenBank/DDBJ whole genome shotgun (WGS) entry which is preliminary data.</text>
</comment>
<feature type="signal peptide" evidence="15">
    <location>
        <begin position="1"/>
        <end position="23"/>
    </location>
</feature>
<feature type="compositionally biased region" description="Basic and acidic residues" evidence="14">
    <location>
        <begin position="1750"/>
        <end position="1762"/>
    </location>
</feature>
<feature type="compositionally biased region" description="Low complexity" evidence="14">
    <location>
        <begin position="1333"/>
        <end position="1344"/>
    </location>
</feature>
<feature type="region of interest" description="Disordered" evidence="14">
    <location>
        <begin position="2272"/>
        <end position="2365"/>
    </location>
</feature>
<feature type="compositionally biased region" description="Low complexity" evidence="14">
    <location>
        <begin position="1155"/>
        <end position="1180"/>
    </location>
</feature>
<feature type="compositionally biased region" description="Acidic residues" evidence="14">
    <location>
        <begin position="72"/>
        <end position="97"/>
    </location>
</feature>
<feature type="compositionally biased region" description="Basic residues" evidence="14">
    <location>
        <begin position="1793"/>
        <end position="1802"/>
    </location>
</feature>
<feature type="compositionally biased region" description="Polar residues" evidence="14">
    <location>
        <begin position="1298"/>
        <end position="1311"/>
    </location>
</feature>
<feature type="compositionally biased region" description="Acidic residues" evidence="14">
    <location>
        <begin position="1865"/>
        <end position="1875"/>
    </location>
</feature>
<dbReference type="PROSITE" id="PS50868">
    <property type="entry name" value="POST_SET"/>
    <property type="match status" value="1"/>
</dbReference>
<feature type="compositionally biased region" description="Basic residues" evidence="14">
    <location>
        <begin position="950"/>
        <end position="959"/>
    </location>
</feature>
<feature type="compositionally biased region" description="Polar residues" evidence="14">
    <location>
        <begin position="1989"/>
        <end position="2001"/>
    </location>
</feature>
<evidence type="ECO:0000256" key="7">
    <source>
        <dbReference type="ARBA" id="ARBA00022853"/>
    </source>
</evidence>
<dbReference type="EMBL" id="JAHHUM010001763">
    <property type="protein sequence ID" value="KAK5609116.1"/>
    <property type="molecule type" value="Genomic_DNA"/>
</dbReference>
<dbReference type="GO" id="GO:0048188">
    <property type="term" value="C:Set1C/COMPASS complex"/>
    <property type="evidence" value="ECO:0007669"/>
    <property type="project" value="InterPro"/>
</dbReference>
<keyword evidence="15" id="KW-0732">Signal</keyword>
<gene>
    <name evidence="19" type="ORF">CRENBAI_015801</name>
</gene>
<feature type="compositionally biased region" description="Basic and acidic residues" evidence="14">
    <location>
        <begin position="1002"/>
        <end position="1013"/>
    </location>
</feature>
<feature type="region of interest" description="Disordered" evidence="14">
    <location>
        <begin position="1225"/>
        <end position="1467"/>
    </location>
</feature>
<feature type="compositionally biased region" description="Basic and acidic residues" evidence="14">
    <location>
        <begin position="960"/>
        <end position="980"/>
    </location>
</feature>
<feature type="domain" description="SET" evidence="17">
    <location>
        <begin position="2543"/>
        <end position="2660"/>
    </location>
</feature>
<dbReference type="InterPro" id="IPR003616">
    <property type="entry name" value="Post-SET_dom"/>
</dbReference>
<dbReference type="Pfam" id="PF11764">
    <property type="entry name" value="N-SET"/>
    <property type="match status" value="1"/>
</dbReference>
<feature type="compositionally biased region" description="Basic and acidic residues" evidence="14">
    <location>
        <begin position="912"/>
        <end position="923"/>
    </location>
</feature>
<dbReference type="InterPro" id="IPR024657">
    <property type="entry name" value="COMPASS_Set1_N-SET"/>
</dbReference>
<feature type="compositionally biased region" description="Basic and acidic residues" evidence="14">
    <location>
        <begin position="1909"/>
        <end position="1921"/>
    </location>
</feature>
<evidence type="ECO:0000259" key="17">
    <source>
        <dbReference type="PROSITE" id="PS50280"/>
    </source>
</evidence>
<dbReference type="InterPro" id="IPR001214">
    <property type="entry name" value="SET_dom"/>
</dbReference>
<feature type="compositionally biased region" description="Polar residues" evidence="14">
    <location>
        <begin position="1950"/>
        <end position="1976"/>
    </location>
</feature>
<dbReference type="InterPro" id="IPR034467">
    <property type="entry name" value="Set1A_RRM"/>
</dbReference>
<evidence type="ECO:0000256" key="9">
    <source>
        <dbReference type="ARBA" id="ARBA00023015"/>
    </source>
</evidence>
<evidence type="ECO:0000313" key="19">
    <source>
        <dbReference type="EMBL" id="KAK5609116.1"/>
    </source>
</evidence>
<dbReference type="InterPro" id="IPR046341">
    <property type="entry name" value="SET_dom_sf"/>
</dbReference>
<evidence type="ECO:0000259" key="18">
    <source>
        <dbReference type="PROSITE" id="PS50868"/>
    </source>
</evidence>
<dbReference type="InterPro" id="IPR012677">
    <property type="entry name" value="Nucleotide-bd_a/b_plait_sf"/>
</dbReference>
<feature type="compositionally biased region" description="Polar residues" evidence="14">
    <location>
        <begin position="1322"/>
        <end position="1332"/>
    </location>
</feature>
<feature type="domain" description="Post-SET" evidence="18">
    <location>
        <begin position="2666"/>
        <end position="2682"/>
    </location>
</feature>
<feature type="compositionally biased region" description="Low complexity" evidence="14">
    <location>
        <begin position="1847"/>
        <end position="1864"/>
    </location>
</feature>
<feature type="compositionally biased region" description="Polar residues" evidence="14">
    <location>
        <begin position="789"/>
        <end position="821"/>
    </location>
</feature>
<keyword evidence="10" id="KW-0010">Activator</keyword>
<evidence type="ECO:0000256" key="4">
    <source>
        <dbReference type="ARBA" id="ARBA00022603"/>
    </source>
</evidence>
<feature type="compositionally biased region" description="Basic and acidic residues" evidence="14">
    <location>
        <begin position="1238"/>
        <end position="1281"/>
    </location>
</feature>
<evidence type="ECO:0000256" key="3">
    <source>
        <dbReference type="ARBA" id="ARBA00022454"/>
    </source>
</evidence>
<keyword evidence="4" id="KW-0489">Methyltransferase</keyword>
<dbReference type="PROSITE" id="PS50280">
    <property type="entry name" value="SET"/>
    <property type="match status" value="1"/>
</dbReference>
<evidence type="ECO:0000256" key="13">
    <source>
        <dbReference type="PROSITE-ProRule" id="PRU00176"/>
    </source>
</evidence>
<evidence type="ECO:0000256" key="10">
    <source>
        <dbReference type="ARBA" id="ARBA00023159"/>
    </source>
</evidence>
<dbReference type="Pfam" id="PF07946">
    <property type="entry name" value="CCDC47"/>
    <property type="match status" value="1"/>
</dbReference>
<dbReference type="Pfam" id="PF00856">
    <property type="entry name" value="SET"/>
    <property type="match status" value="1"/>
</dbReference>
<keyword evidence="12" id="KW-0539">Nucleus</keyword>
<protein>
    <recommendedName>
        <fullName evidence="21">Coiled-coil domain-containing protein 47</fullName>
    </recommendedName>
</protein>
<name>A0AAV9RJF9_9TELE</name>
<dbReference type="InterPro" id="IPR037841">
    <property type="entry name" value="SET_SETD1A/B"/>
</dbReference>
<feature type="compositionally biased region" description="Low complexity" evidence="14">
    <location>
        <begin position="1014"/>
        <end position="1047"/>
    </location>
</feature>
<dbReference type="Gene3D" id="3.30.70.330">
    <property type="match status" value="1"/>
</dbReference>
<accession>A0AAV9RJF9</accession>
<feature type="compositionally biased region" description="Pro residues" evidence="14">
    <location>
        <begin position="1092"/>
        <end position="1104"/>
    </location>
</feature>
<dbReference type="InterPro" id="IPR035979">
    <property type="entry name" value="RBD_domain_sf"/>
</dbReference>
<organism evidence="19 20">
    <name type="scientific">Crenichthys baileyi</name>
    <name type="common">White River springfish</name>
    <dbReference type="NCBI Taxonomy" id="28760"/>
    <lineage>
        <taxon>Eukaryota</taxon>
        <taxon>Metazoa</taxon>
        <taxon>Chordata</taxon>
        <taxon>Craniata</taxon>
        <taxon>Vertebrata</taxon>
        <taxon>Euteleostomi</taxon>
        <taxon>Actinopterygii</taxon>
        <taxon>Neopterygii</taxon>
        <taxon>Teleostei</taxon>
        <taxon>Neoteleostei</taxon>
        <taxon>Acanthomorphata</taxon>
        <taxon>Ovalentaria</taxon>
        <taxon>Atherinomorphae</taxon>
        <taxon>Cyprinodontiformes</taxon>
        <taxon>Goodeidae</taxon>
        <taxon>Crenichthys</taxon>
    </lineage>
</organism>
<feature type="compositionally biased region" description="Basic residues" evidence="14">
    <location>
        <begin position="981"/>
        <end position="1001"/>
    </location>
</feature>
<dbReference type="FunFam" id="2.170.270.10:FF:000010">
    <property type="entry name" value="Histone-lysine N-methyltransferase"/>
    <property type="match status" value="1"/>
</dbReference>
<evidence type="ECO:0000256" key="5">
    <source>
        <dbReference type="ARBA" id="ARBA00022679"/>
    </source>
</evidence>
<feature type="compositionally biased region" description="Polar residues" evidence="14">
    <location>
        <begin position="709"/>
        <end position="723"/>
    </location>
</feature>
<dbReference type="SMART" id="SM01291">
    <property type="entry name" value="N-SET"/>
    <property type="match status" value="1"/>
</dbReference>
<feature type="compositionally biased region" description="Low complexity" evidence="14">
    <location>
        <begin position="1380"/>
        <end position="1412"/>
    </location>
</feature>
<evidence type="ECO:0000256" key="8">
    <source>
        <dbReference type="ARBA" id="ARBA00022884"/>
    </source>
</evidence>
<evidence type="ECO:0000256" key="6">
    <source>
        <dbReference type="ARBA" id="ARBA00022691"/>
    </source>
</evidence>
<dbReference type="GO" id="GO:0005694">
    <property type="term" value="C:chromosome"/>
    <property type="evidence" value="ECO:0007669"/>
    <property type="project" value="UniProtKB-SubCell"/>
</dbReference>
<feature type="chain" id="PRO_5043586561" description="Coiled-coil domain-containing protein 47" evidence="15">
    <location>
        <begin position="24"/>
        <end position="2682"/>
    </location>
</feature>
<feature type="compositionally biased region" description="Polar residues" evidence="14">
    <location>
        <begin position="2106"/>
        <end position="2116"/>
    </location>
</feature>
<evidence type="ECO:0000256" key="2">
    <source>
        <dbReference type="ARBA" id="ARBA00004286"/>
    </source>
</evidence>
<feature type="compositionally biased region" description="Polar residues" evidence="14">
    <location>
        <begin position="1355"/>
        <end position="1365"/>
    </location>
</feature>
<feature type="compositionally biased region" description="Acidic residues" evidence="14">
    <location>
        <begin position="2340"/>
        <end position="2353"/>
    </location>
</feature>
<feature type="region of interest" description="Disordered" evidence="14">
    <location>
        <begin position="1542"/>
        <end position="1583"/>
    </location>
</feature>
<dbReference type="Gene3D" id="2.170.270.10">
    <property type="entry name" value="SET domain"/>
    <property type="match status" value="1"/>
</dbReference>
<feature type="compositionally biased region" description="Acidic residues" evidence="14">
    <location>
        <begin position="44"/>
        <end position="55"/>
    </location>
</feature>
<dbReference type="SUPFAM" id="SSF82199">
    <property type="entry name" value="SET domain"/>
    <property type="match status" value="1"/>
</dbReference>
<feature type="region of interest" description="Disordered" evidence="14">
    <location>
        <begin position="2087"/>
        <end position="2131"/>
    </location>
</feature>
<feature type="region of interest" description="Disordered" evidence="14">
    <location>
        <begin position="701"/>
        <end position="725"/>
    </location>
</feature>
<dbReference type="SUPFAM" id="SSF54928">
    <property type="entry name" value="RNA-binding domain, RBD"/>
    <property type="match status" value="1"/>
</dbReference>
<reference evidence="19 20" key="1">
    <citation type="submission" date="2021-06" db="EMBL/GenBank/DDBJ databases">
        <authorList>
            <person name="Palmer J.M."/>
        </authorList>
    </citation>
    <scope>NUCLEOTIDE SEQUENCE [LARGE SCALE GENOMIC DNA]</scope>
    <source>
        <strain evidence="19 20">MEX-2019</strain>
        <tissue evidence="19">Muscle</tissue>
    </source>
</reference>
<dbReference type="SMART" id="SM00317">
    <property type="entry name" value="SET"/>
    <property type="match status" value="1"/>
</dbReference>
<evidence type="ECO:0000256" key="15">
    <source>
        <dbReference type="SAM" id="SignalP"/>
    </source>
</evidence>
<dbReference type="FunFam" id="3.30.70.330:FF:000178">
    <property type="entry name" value="Histone-lysine N-methyltransferase"/>
    <property type="match status" value="1"/>
</dbReference>
<dbReference type="GO" id="GO:0005509">
    <property type="term" value="F:calcium ion binding"/>
    <property type="evidence" value="ECO:0007669"/>
    <property type="project" value="InterPro"/>
</dbReference>
<keyword evidence="3" id="KW-0158">Chromosome</keyword>
<dbReference type="GO" id="GO:0032469">
    <property type="term" value="P:endoplasmic reticulum calcium ion homeostasis"/>
    <property type="evidence" value="ECO:0007669"/>
    <property type="project" value="InterPro"/>
</dbReference>
<feature type="compositionally biased region" description="Basic and acidic residues" evidence="14">
    <location>
        <begin position="2301"/>
        <end position="2329"/>
    </location>
</feature>
<dbReference type="SMART" id="SM00360">
    <property type="entry name" value="RRM"/>
    <property type="match status" value="1"/>
</dbReference>
<dbReference type="Pfam" id="PF00076">
    <property type="entry name" value="RRM_1"/>
    <property type="match status" value="1"/>
</dbReference>
<evidence type="ECO:0000313" key="20">
    <source>
        <dbReference type="Proteomes" id="UP001311232"/>
    </source>
</evidence>
<dbReference type="InterPro" id="IPR044570">
    <property type="entry name" value="Set1-like"/>
</dbReference>
<comment type="subcellular location">
    <subcellularLocation>
        <location evidence="2">Chromosome</location>
    </subcellularLocation>
    <subcellularLocation>
        <location evidence="1">Nucleus</location>
    </subcellularLocation>
</comment>
<dbReference type="GO" id="GO:0042800">
    <property type="term" value="F:histone H3K4 methyltransferase activity"/>
    <property type="evidence" value="ECO:0007669"/>
    <property type="project" value="InterPro"/>
</dbReference>
<dbReference type="InterPro" id="IPR000504">
    <property type="entry name" value="RRM_dom"/>
</dbReference>
<evidence type="ECO:0000256" key="12">
    <source>
        <dbReference type="ARBA" id="ARBA00023242"/>
    </source>
</evidence>
<dbReference type="GO" id="GO:0032259">
    <property type="term" value="P:methylation"/>
    <property type="evidence" value="ECO:0007669"/>
    <property type="project" value="UniProtKB-KW"/>
</dbReference>
<dbReference type="CDD" id="cd12548">
    <property type="entry name" value="RRM_Set1A"/>
    <property type="match status" value="1"/>
</dbReference>
<evidence type="ECO:0000259" key="16">
    <source>
        <dbReference type="PROSITE" id="PS50102"/>
    </source>
</evidence>
<feature type="compositionally biased region" description="Pro residues" evidence="14">
    <location>
        <begin position="1140"/>
        <end position="1154"/>
    </location>
</feature>